<dbReference type="Proteomes" id="UP001501461">
    <property type="component" value="Unassembled WGS sequence"/>
</dbReference>
<gene>
    <name evidence="7" type="ORF">GCM10009720_23580</name>
</gene>
<evidence type="ECO:0000256" key="5">
    <source>
        <dbReference type="SAM" id="Phobius"/>
    </source>
</evidence>
<dbReference type="Pfam" id="PF13515">
    <property type="entry name" value="FUSC_2"/>
    <property type="match status" value="1"/>
</dbReference>
<evidence type="ECO:0000313" key="8">
    <source>
        <dbReference type="Proteomes" id="UP001501461"/>
    </source>
</evidence>
<evidence type="ECO:0000313" key="7">
    <source>
        <dbReference type="EMBL" id="GAA2042276.1"/>
    </source>
</evidence>
<organism evidence="7 8">
    <name type="scientific">Yaniella flava</name>
    <dbReference type="NCBI Taxonomy" id="287930"/>
    <lineage>
        <taxon>Bacteria</taxon>
        <taxon>Bacillati</taxon>
        <taxon>Actinomycetota</taxon>
        <taxon>Actinomycetes</taxon>
        <taxon>Micrococcales</taxon>
        <taxon>Micrococcaceae</taxon>
        <taxon>Yaniella</taxon>
    </lineage>
</organism>
<evidence type="ECO:0000256" key="3">
    <source>
        <dbReference type="ARBA" id="ARBA00022989"/>
    </source>
</evidence>
<feature type="transmembrane region" description="Helical" evidence="5">
    <location>
        <begin position="36"/>
        <end position="55"/>
    </location>
</feature>
<feature type="transmembrane region" description="Helical" evidence="5">
    <location>
        <begin position="277"/>
        <end position="295"/>
    </location>
</feature>
<comment type="caution">
    <text evidence="7">The sequence shown here is derived from an EMBL/GenBank/DDBJ whole genome shotgun (WGS) entry which is preliminary data.</text>
</comment>
<name>A0ABN2URK4_9MICC</name>
<feature type="transmembrane region" description="Helical" evidence="5">
    <location>
        <begin position="87"/>
        <end position="105"/>
    </location>
</feature>
<feature type="domain" description="Integral membrane bound transporter" evidence="6">
    <location>
        <begin position="164"/>
        <end position="290"/>
    </location>
</feature>
<evidence type="ECO:0000256" key="4">
    <source>
        <dbReference type="ARBA" id="ARBA00023136"/>
    </source>
</evidence>
<dbReference type="InterPro" id="IPR049453">
    <property type="entry name" value="Memb_transporter_dom"/>
</dbReference>
<evidence type="ECO:0000256" key="2">
    <source>
        <dbReference type="ARBA" id="ARBA00022692"/>
    </source>
</evidence>
<keyword evidence="8" id="KW-1185">Reference proteome</keyword>
<feature type="transmembrane region" description="Helical" evidence="5">
    <location>
        <begin position="111"/>
        <end position="131"/>
    </location>
</feature>
<evidence type="ECO:0000259" key="6">
    <source>
        <dbReference type="Pfam" id="PF13515"/>
    </source>
</evidence>
<evidence type="ECO:0000256" key="1">
    <source>
        <dbReference type="ARBA" id="ARBA00004141"/>
    </source>
</evidence>
<proteinExistence type="predicted"/>
<comment type="subcellular location">
    <subcellularLocation>
        <location evidence="1">Membrane</location>
        <topology evidence="1">Multi-pass membrane protein</topology>
    </subcellularLocation>
</comment>
<protein>
    <submittedName>
        <fullName evidence="7">FUSC family protein</fullName>
    </submittedName>
</protein>
<feature type="transmembrane region" description="Helical" evidence="5">
    <location>
        <begin position="12"/>
        <end position="29"/>
    </location>
</feature>
<feature type="transmembrane region" description="Helical" evidence="5">
    <location>
        <begin position="61"/>
        <end position="80"/>
    </location>
</feature>
<feature type="transmembrane region" description="Helical" evidence="5">
    <location>
        <begin position="152"/>
        <end position="172"/>
    </location>
</feature>
<feature type="transmembrane region" description="Helical" evidence="5">
    <location>
        <begin position="246"/>
        <end position="265"/>
    </location>
</feature>
<keyword evidence="2 5" id="KW-0812">Transmembrane</keyword>
<dbReference type="EMBL" id="BAAAMN010000049">
    <property type="protein sequence ID" value="GAA2042276.1"/>
    <property type="molecule type" value="Genomic_DNA"/>
</dbReference>
<keyword evidence="4 5" id="KW-0472">Membrane</keyword>
<reference evidence="7 8" key="1">
    <citation type="journal article" date="2019" name="Int. J. Syst. Evol. Microbiol.">
        <title>The Global Catalogue of Microorganisms (GCM) 10K type strain sequencing project: providing services to taxonomists for standard genome sequencing and annotation.</title>
        <authorList>
            <consortium name="The Broad Institute Genomics Platform"/>
            <consortium name="The Broad Institute Genome Sequencing Center for Infectious Disease"/>
            <person name="Wu L."/>
            <person name="Ma J."/>
        </authorList>
    </citation>
    <scope>NUCLEOTIDE SEQUENCE [LARGE SCALE GENOMIC DNA]</scope>
    <source>
        <strain evidence="7 8">JCM 13595</strain>
    </source>
</reference>
<keyword evidence="3 5" id="KW-1133">Transmembrane helix</keyword>
<feature type="transmembrane region" description="Helical" evidence="5">
    <location>
        <begin position="209"/>
        <end position="234"/>
    </location>
</feature>
<sequence length="304" mass="32471">MFLLGRMDLSIYASFGALASLYGRFHYYGDRIRMQLGAGIIFITSMLLGTLLSVLDTDITVRIMVVALLATLVTGVVSGYRWHPGGATFAVFAAGAVATMPAEWINVAQVLVVASASVLFSLLLTAVLGLLRTRSWTKVFRPLQPAVFRADWSVPVTVGVGALLAGLIGQTFDDDHWYWAMVAASVVLAGAAIDSRLIRSLQRFTGTSLGVLVAAVLLWLELPTLAIIAAVILLQAAAELLIGRNYGVAMLAVTPLALLTVSLASPTPAEILVVDRVFETFIGSLIGTIVALISARTRREQEQL</sequence>
<accession>A0ABN2URK4</accession>